<evidence type="ECO:0008006" key="3">
    <source>
        <dbReference type="Google" id="ProtNLM"/>
    </source>
</evidence>
<evidence type="ECO:0000313" key="2">
    <source>
        <dbReference type="Proteomes" id="UP000770015"/>
    </source>
</evidence>
<dbReference type="Gene3D" id="1.20.120.20">
    <property type="entry name" value="Apolipoprotein"/>
    <property type="match status" value="1"/>
</dbReference>
<dbReference type="OrthoDB" id="5355126at2759"/>
<gene>
    <name evidence="1" type="ORF">F5X68DRAFT_4380</name>
</gene>
<reference evidence="1" key="1">
    <citation type="journal article" date="2021" name="Nat. Commun.">
        <title>Genetic determinants of endophytism in the Arabidopsis root mycobiome.</title>
        <authorList>
            <person name="Mesny F."/>
            <person name="Miyauchi S."/>
            <person name="Thiergart T."/>
            <person name="Pickel B."/>
            <person name="Atanasova L."/>
            <person name="Karlsson M."/>
            <person name="Huettel B."/>
            <person name="Barry K.W."/>
            <person name="Haridas S."/>
            <person name="Chen C."/>
            <person name="Bauer D."/>
            <person name="Andreopoulos W."/>
            <person name="Pangilinan J."/>
            <person name="LaButti K."/>
            <person name="Riley R."/>
            <person name="Lipzen A."/>
            <person name="Clum A."/>
            <person name="Drula E."/>
            <person name="Henrissat B."/>
            <person name="Kohler A."/>
            <person name="Grigoriev I.V."/>
            <person name="Martin F.M."/>
            <person name="Hacquard S."/>
        </authorList>
    </citation>
    <scope>NUCLEOTIDE SEQUENCE</scope>
    <source>
        <strain evidence="1">MPI-SDFR-AT-0117</strain>
    </source>
</reference>
<name>A0A9P9AGL7_9PEZI</name>
<dbReference type="EMBL" id="JAGSXJ010000001">
    <property type="protein sequence ID" value="KAH6697398.1"/>
    <property type="molecule type" value="Genomic_DNA"/>
</dbReference>
<dbReference type="AlphaFoldDB" id="A0A9P9AGL7"/>
<comment type="caution">
    <text evidence="1">The sequence shown here is derived from an EMBL/GenBank/DDBJ whole genome shotgun (WGS) entry which is preliminary data.</text>
</comment>
<accession>A0A9P9AGL7</accession>
<evidence type="ECO:0000313" key="1">
    <source>
        <dbReference type="EMBL" id="KAH6697398.1"/>
    </source>
</evidence>
<dbReference type="Proteomes" id="UP000770015">
    <property type="component" value="Unassembled WGS sequence"/>
</dbReference>
<sequence>MSRSRAPLVVAAAAAGGIGYYLYGAGGSPKVAEKKFESDMHKASAEVKSHLPNTVKTNTEHNAADAAGRLGAKIDNIAAETDKQLSVAKSNAEAYAKEAKANAMQSVNEFDRKVEDKAAQAKSGLSSWFSSGNAK</sequence>
<protein>
    <recommendedName>
        <fullName evidence="3">Calcofluor white hypersensitive protein</fullName>
    </recommendedName>
</protein>
<keyword evidence="2" id="KW-1185">Reference proteome</keyword>
<organism evidence="1 2">
    <name type="scientific">Plectosphaerella plurivora</name>
    <dbReference type="NCBI Taxonomy" id="936078"/>
    <lineage>
        <taxon>Eukaryota</taxon>
        <taxon>Fungi</taxon>
        <taxon>Dikarya</taxon>
        <taxon>Ascomycota</taxon>
        <taxon>Pezizomycotina</taxon>
        <taxon>Sordariomycetes</taxon>
        <taxon>Hypocreomycetidae</taxon>
        <taxon>Glomerellales</taxon>
        <taxon>Plectosphaerellaceae</taxon>
        <taxon>Plectosphaerella</taxon>
    </lineage>
</organism>
<proteinExistence type="predicted"/>